<dbReference type="AlphaFoldDB" id="A0A438D9U3"/>
<feature type="region of interest" description="Disordered" evidence="5">
    <location>
        <begin position="128"/>
        <end position="190"/>
    </location>
</feature>
<dbReference type="InterPro" id="IPR008972">
    <property type="entry name" value="Cupredoxin"/>
</dbReference>
<feature type="chain" id="PRO_5033423995" evidence="6">
    <location>
        <begin position="24"/>
        <end position="211"/>
    </location>
</feature>
<dbReference type="PROSITE" id="PS51485">
    <property type="entry name" value="PHYTOCYANIN"/>
    <property type="match status" value="1"/>
</dbReference>
<dbReference type="EMBL" id="QGNW01000216">
    <property type="protein sequence ID" value="RVW84422.1"/>
    <property type="molecule type" value="Genomic_DNA"/>
</dbReference>
<dbReference type="GO" id="GO:0046872">
    <property type="term" value="F:metal ion binding"/>
    <property type="evidence" value="ECO:0007669"/>
    <property type="project" value="UniProtKB-KW"/>
</dbReference>
<dbReference type="InterPro" id="IPR039391">
    <property type="entry name" value="Phytocyanin-like"/>
</dbReference>
<evidence type="ECO:0000313" key="9">
    <source>
        <dbReference type="EMBL" id="RVW32240.1"/>
    </source>
</evidence>
<keyword evidence="1" id="KW-0479">Metal-binding</keyword>
<keyword evidence="6" id="KW-0732">Signal</keyword>
<dbReference type="EMBL" id="QGNW01000515">
    <property type="protein sequence ID" value="RVW68884.1"/>
    <property type="molecule type" value="Genomic_DNA"/>
</dbReference>
<dbReference type="PANTHER" id="PTHR33021:SF189">
    <property type="entry name" value="CUCUMBER PEELING CUPREDOXIN-LIKE"/>
    <property type="match status" value="1"/>
</dbReference>
<feature type="compositionally biased region" description="Low complexity" evidence="5">
    <location>
        <begin position="173"/>
        <end position="190"/>
    </location>
</feature>
<feature type="domain" description="Phytocyanin" evidence="7">
    <location>
        <begin position="25"/>
        <end position="129"/>
    </location>
</feature>
<evidence type="ECO:0000256" key="4">
    <source>
        <dbReference type="ARBA" id="ARBA00023180"/>
    </source>
</evidence>
<keyword evidence="2" id="KW-0186">Copper</keyword>
<dbReference type="Gene3D" id="2.60.40.420">
    <property type="entry name" value="Cupredoxins - blue copper proteins"/>
    <property type="match status" value="1"/>
</dbReference>
<dbReference type="PROSITE" id="PS00196">
    <property type="entry name" value="COPPER_BLUE"/>
    <property type="match status" value="1"/>
</dbReference>
<dbReference type="GO" id="GO:0009055">
    <property type="term" value="F:electron transfer activity"/>
    <property type="evidence" value="ECO:0007669"/>
    <property type="project" value="InterPro"/>
</dbReference>
<keyword evidence="3" id="KW-1015">Disulfide bond</keyword>
<dbReference type="EMBL" id="QGNW01001724">
    <property type="protein sequence ID" value="RVW32240.1"/>
    <property type="molecule type" value="Genomic_DNA"/>
</dbReference>
<feature type="signal peptide" evidence="6">
    <location>
        <begin position="1"/>
        <end position="23"/>
    </location>
</feature>
<comment type="caution">
    <text evidence="8">The sequence shown here is derived from an EMBL/GenBank/DDBJ whole genome shotgun (WGS) entry which is preliminary data.</text>
</comment>
<evidence type="ECO:0000256" key="2">
    <source>
        <dbReference type="ARBA" id="ARBA00023008"/>
    </source>
</evidence>
<dbReference type="SUPFAM" id="SSF49503">
    <property type="entry name" value="Cupredoxins"/>
    <property type="match status" value="1"/>
</dbReference>
<dbReference type="Proteomes" id="UP000288805">
    <property type="component" value="Unassembled WGS sequence"/>
</dbReference>
<evidence type="ECO:0000259" key="7">
    <source>
        <dbReference type="PROSITE" id="PS51485"/>
    </source>
</evidence>
<evidence type="ECO:0000256" key="3">
    <source>
        <dbReference type="ARBA" id="ARBA00023157"/>
    </source>
</evidence>
<evidence type="ECO:0000256" key="6">
    <source>
        <dbReference type="SAM" id="SignalP"/>
    </source>
</evidence>
<evidence type="ECO:0000313" key="8">
    <source>
        <dbReference type="EMBL" id="RVW32220.1"/>
    </source>
</evidence>
<organism evidence="8 12">
    <name type="scientific">Vitis vinifera</name>
    <name type="common">Grape</name>
    <dbReference type="NCBI Taxonomy" id="29760"/>
    <lineage>
        <taxon>Eukaryota</taxon>
        <taxon>Viridiplantae</taxon>
        <taxon>Streptophyta</taxon>
        <taxon>Embryophyta</taxon>
        <taxon>Tracheophyta</taxon>
        <taxon>Spermatophyta</taxon>
        <taxon>Magnoliopsida</taxon>
        <taxon>eudicotyledons</taxon>
        <taxon>Gunneridae</taxon>
        <taxon>Pentapetalae</taxon>
        <taxon>rosids</taxon>
        <taxon>Vitales</taxon>
        <taxon>Vitaceae</taxon>
        <taxon>Viteae</taxon>
        <taxon>Vitis</taxon>
    </lineage>
</organism>
<dbReference type="InterPro" id="IPR028871">
    <property type="entry name" value="BlueCu_1_BS"/>
</dbReference>
<evidence type="ECO:0000313" key="11">
    <source>
        <dbReference type="EMBL" id="RVW84422.1"/>
    </source>
</evidence>
<gene>
    <name evidence="8" type="primary">CPC_12</name>
    <name evidence="10" type="synonym">CPC_1</name>
    <name evidence="11" type="synonym">CPC_15</name>
    <name evidence="9" type="synonym">CPC_7</name>
    <name evidence="11" type="ORF">CK203_040679</name>
    <name evidence="10" type="ORF">CK203_062961</name>
    <name evidence="8" type="ORF">CK203_080089</name>
    <name evidence="9" type="ORF">CK203_117585</name>
</gene>
<dbReference type="InterPro" id="IPR003245">
    <property type="entry name" value="Phytocyanin_dom"/>
</dbReference>
<dbReference type="PANTHER" id="PTHR33021">
    <property type="entry name" value="BLUE COPPER PROTEIN"/>
    <property type="match status" value="1"/>
</dbReference>
<keyword evidence="4" id="KW-0325">Glycoprotein</keyword>
<accession>A0A438D9U3</accession>
<dbReference type="Pfam" id="PF02298">
    <property type="entry name" value="Cu_bind_like"/>
    <property type="match status" value="1"/>
</dbReference>
<dbReference type="EMBL" id="QGNW01001725">
    <property type="protein sequence ID" value="RVW32220.1"/>
    <property type="molecule type" value="Genomic_DNA"/>
</dbReference>
<evidence type="ECO:0000256" key="5">
    <source>
        <dbReference type="SAM" id="MobiDB-lite"/>
    </source>
</evidence>
<evidence type="ECO:0000313" key="10">
    <source>
        <dbReference type="EMBL" id="RVW68884.1"/>
    </source>
</evidence>
<protein>
    <submittedName>
        <fullName evidence="8">Cucumber peeling cupredoxin</fullName>
    </submittedName>
</protein>
<evidence type="ECO:0000313" key="12">
    <source>
        <dbReference type="Proteomes" id="UP000288805"/>
    </source>
</evidence>
<sequence>MARLMSMAVIVVVLAAMLHYSAAQTVHVVGDNTGWTVPQGGAATYTSWASGRQFVVGDTLVFNFATNVHDVAELSKESFDACDFSSTIGNIITTGPANITLATAGNHYYVCTIGSHCTSGQKLAISVSATPSASPPSSSTAPPPTTTNTPPSTPSPTAEVCPPTTAPSPKMNTPSPTTATPPSSQGGDSSSSTVFASVFVSLVSLVMSFFL</sequence>
<name>A0A438D9U3_VITVI</name>
<feature type="compositionally biased region" description="Low complexity" evidence="5">
    <location>
        <begin position="128"/>
        <end position="158"/>
    </location>
</feature>
<reference evidence="8 12" key="1">
    <citation type="journal article" date="2018" name="PLoS Genet.">
        <title>Population sequencing reveals clonal diversity and ancestral inbreeding in the grapevine cultivar Chardonnay.</title>
        <authorList>
            <person name="Roach M.J."/>
            <person name="Johnson D.L."/>
            <person name="Bohlmann J."/>
            <person name="van Vuuren H.J."/>
            <person name="Jones S.J."/>
            <person name="Pretorius I.S."/>
            <person name="Schmidt S.A."/>
            <person name="Borneman A.R."/>
        </authorList>
    </citation>
    <scope>NUCLEOTIDE SEQUENCE [LARGE SCALE GENOMIC DNA]</scope>
    <source>
        <strain evidence="12">cv. Chardonnay</strain>
        <strain evidence="8">I10V1</strain>
        <tissue evidence="8">Leaf</tissue>
    </source>
</reference>
<dbReference type="FunFam" id="2.60.40.420:FF:000034">
    <property type="entry name" value="Cupredoxin superfamily protein"/>
    <property type="match status" value="1"/>
</dbReference>
<evidence type="ECO:0000256" key="1">
    <source>
        <dbReference type="ARBA" id="ARBA00022723"/>
    </source>
</evidence>
<proteinExistence type="predicted"/>